<feature type="transmembrane region" description="Helical" evidence="5">
    <location>
        <begin position="440"/>
        <end position="459"/>
    </location>
</feature>
<protein>
    <submittedName>
        <fullName evidence="7">Putative sulfoacetate transporter SauU</fullName>
    </submittedName>
</protein>
<dbReference type="InParanoid" id="A0A517SHQ2"/>
<feature type="transmembrane region" description="Helical" evidence="5">
    <location>
        <begin position="137"/>
        <end position="161"/>
    </location>
</feature>
<keyword evidence="2 5" id="KW-0812">Transmembrane</keyword>
<dbReference type="SUPFAM" id="SSF103473">
    <property type="entry name" value="MFS general substrate transporter"/>
    <property type="match status" value="2"/>
</dbReference>
<dbReference type="AlphaFoldDB" id="A0A517SHQ2"/>
<keyword evidence="4 5" id="KW-0472">Membrane</keyword>
<dbReference type="PANTHER" id="PTHR11662:SF399">
    <property type="entry name" value="FI19708P1-RELATED"/>
    <property type="match status" value="1"/>
</dbReference>
<evidence type="ECO:0000313" key="7">
    <source>
        <dbReference type="EMBL" id="QDT55654.1"/>
    </source>
</evidence>
<dbReference type="RefSeq" id="WP_145031699.1">
    <property type="nucleotide sequence ID" value="NZ_CP036271.1"/>
</dbReference>
<comment type="subcellular location">
    <subcellularLocation>
        <location evidence="1">Membrane</location>
        <topology evidence="1">Multi-pass membrane protein</topology>
    </subcellularLocation>
</comment>
<dbReference type="Proteomes" id="UP000315700">
    <property type="component" value="Chromosome"/>
</dbReference>
<evidence type="ECO:0000256" key="4">
    <source>
        <dbReference type="ARBA" id="ARBA00023136"/>
    </source>
</evidence>
<reference evidence="7 8" key="1">
    <citation type="submission" date="2019-02" db="EMBL/GenBank/DDBJ databases">
        <title>Deep-cultivation of Planctomycetes and their phenomic and genomic characterization uncovers novel biology.</title>
        <authorList>
            <person name="Wiegand S."/>
            <person name="Jogler M."/>
            <person name="Boedeker C."/>
            <person name="Pinto D."/>
            <person name="Vollmers J."/>
            <person name="Rivas-Marin E."/>
            <person name="Kohn T."/>
            <person name="Peeters S.H."/>
            <person name="Heuer A."/>
            <person name="Rast P."/>
            <person name="Oberbeckmann S."/>
            <person name="Bunk B."/>
            <person name="Jeske O."/>
            <person name="Meyerdierks A."/>
            <person name="Storesund J.E."/>
            <person name="Kallscheuer N."/>
            <person name="Luecker S."/>
            <person name="Lage O.M."/>
            <person name="Pohl T."/>
            <person name="Merkel B.J."/>
            <person name="Hornburger P."/>
            <person name="Mueller R.-W."/>
            <person name="Bruemmer F."/>
            <person name="Labrenz M."/>
            <person name="Spormann A.M."/>
            <person name="Op den Camp H."/>
            <person name="Overmann J."/>
            <person name="Amann R."/>
            <person name="Jetten M.S.M."/>
            <person name="Mascher T."/>
            <person name="Medema M.H."/>
            <person name="Devos D.P."/>
            <person name="Kaster A.-K."/>
            <person name="Ovreas L."/>
            <person name="Rohde M."/>
            <person name="Galperin M.Y."/>
            <person name="Jogler C."/>
        </authorList>
    </citation>
    <scope>NUCLEOTIDE SEQUENCE [LARGE SCALE GENOMIC DNA]</scope>
    <source>
        <strain evidence="7 8">Pan44</strain>
    </source>
</reference>
<evidence type="ECO:0000256" key="2">
    <source>
        <dbReference type="ARBA" id="ARBA00022692"/>
    </source>
</evidence>
<dbReference type="Pfam" id="PF07690">
    <property type="entry name" value="MFS_1"/>
    <property type="match status" value="2"/>
</dbReference>
<organism evidence="7 8">
    <name type="scientific">Caulifigura coniformis</name>
    <dbReference type="NCBI Taxonomy" id="2527983"/>
    <lineage>
        <taxon>Bacteria</taxon>
        <taxon>Pseudomonadati</taxon>
        <taxon>Planctomycetota</taxon>
        <taxon>Planctomycetia</taxon>
        <taxon>Planctomycetales</taxon>
        <taxon>Planctomycetaceae</taxon>
        <taxon>Caulifigura</taxon>
    </lineage>
</organism>
<accession>A0A517SHQ2</accession>
<evidence type="ECO:0000313" key="8">
    <source>
        <dbReference type="Proteomes" id="UP000315700"/>
    </source>
</evidence>
<dbReference type="Gene3D" id="1.20.1250.20">
    <property type="entry name" value="MFS general substrate transporter like domains"/>
    <property type="match status" value="2"/>
</dbReference>
<dbReference type="EMBL" id="CP036271">
    <property type="protein sequence ID" value="QDT55654.1"/>
    <property type="molecule type" value="Genomic_DNA"/>
</dbReference>
<feature type="transmembrane region" description="Helical" evidence="5">
    <location>
        <begin position="402"/>
        <end position="420"/>
    </location>
</feature>
<dbReference type="PANTHER" id="PTHR11662">
    <property type="entry name" value="SOLUTE CARRIER FAMILY 17"/>
    <property type="match status" value="1"/>
</dbReference>
<feature type="domain" description="Major facilitator superfamily (MFS) profile" evidence="6">
    <location>
        <begin position="9"/>
        <end position="588"/>
    </location>
</feature>
<evidence type="ECO:0000256" key="3">
    <source>
        <dbReference type="ARBA" id="ARBA00022989"/>
    </source>
</evidence>
<keyword evidence="8" id="KW-1185">Reference proteome</keyword>
<dbReference type="OrthoDB" id="6360at2"/>
<feature type="transmembrane region" description="Helical" evidence="5">
    <location>
        <begin position="562"/>
        <end position="583"/>
    </location>
</feature>
<dbReference type="PROSITE" id="PS50850">
    <property type="entry name" value="MFS"/>
    <property type="match status" value="1"/>
</dbReference>
<keyword evidence="3 5" id="KW-1133">Transmembrane helix</keyword>
<proteinExistence type="predicted"/>
<feature type="transmembrane region" description="Helical" evidence="5">
    <location>
        <begin position="499"/>
        <end position="521"/>
    </location>
</feature>
<sequence length="593" mass="64359">MQQRIRHRVVFLAFLTSVLLYLDRFVLSYTERLIKLDLGLTEDQMSWGLSAFFWSYALFQVPSGLLTDRYGPRRMLTVYILLWSLGTALMGWMNGFAMLIAVRLGIGLAQAGAYPTCAAIVGRWVPLKSRGTASGLIAVGGRIGGGIAPLLTAVLVMSLAAKDNPDLDSSDIVAPIHLARQIQFRGHAFEPYPGLTDDQNARWKIASSLTESFRTPDWDLIDEASSNFVTVRGSYKTAMGMAPQDFGVAPKVGATSAGSLSLQLVTRLRDLLNRRLNGTPIATVEDLQALPVEREAVDLLATSTISNNARANRLILEAAFPGCIRPLYSAGWRPVMLVYGLAGILIAALYWIVVRDSPARHPRISREELAEIEAGRPPQMQVDASQARPPLPLQAMLRSTTLWLLSGSQFFGNIAWTFLVLQLPRYLQEAHHLSFADRSFYASVPLWCGWGGMFVGGIATDRCVKRFGLRLGRVIPLVGSRLLGTAAFLGLLLEPSLPIALALLSLVAIAADFASPATWAFNQDIGGRFIASTLGWGNMWGNIGSALSPLILASVLKQSGSWTGPFLVCAATYAIAGLCALFVDPRKSIDPGA</sequence>
<dbReference type="GO" id="GO:0022857">
    <property type="term" value="F:transmembrane transporter activity"/>
    <property type="evidence" value="ECO:0007669"/>
    <property type="project" value="InterPro"/>
</dbReference>
<feature type="transmembrane region" description="Helical" evidence="5">
    <location>
        <begin position="471"/>
        <end position="493"/>
    </location>
</feature>
<dbReference type="InterPro" id="IPR020846">
    <property type="entry name" value="MFS_dom"/>
</dbReference>
<name>A0A517SHQ2_9PLAN</name>
<dbReference type="KEGG" id="ccos:Pan44_37000"/>
<dbReference type="GO" id="GO:0016020">
    <property type="term" value="C:membrane"/>
    <property type="evidence" value="ECO:0007669"/>
    <property type="project" value="UniProtKB-SubCell"/>
</dbReference>
<dbReference type="InterPro" id="IPR011701">
    <property type="entry name" value="MFS"/>
</dbReference>
<feature type="transmembrane region" description="Helical" evidence="5">
    <location>
        <begin position="78"/>
        <end position="100"/>
    </location>
</feature>
<gene>
    <name evidence="7" type="primary">sauU_2</name>
    <name evidence="7" type="ORF">Pan44_37000</name>
</gene>
<feature type="transmembrane region" description="Helical" evidence="5">
    <location>
        <begin position="336"/>
        <end position="354"/>
    </location>
</feature>
<dbReference type="InterPro" id="IPR050382">
    <property type="entry name" value="MFS_Na/Anion_cotransporter"/>
</dbReference>
<dbReference type="InterPro" id="IPR036259">
    <property type="entry name" value="MFS_trans_sf"/>
</dbReference>
<evidence type="ECO:0000256" key="5">
    <source>
        <dbReference type="SAM" id="Phobius"/>
    </source>
</evidence>
<evidence type="ECO:0000259" key="6">
    <source>
        <dbReference type="PROSITE" id="PS50850"/>
    </source>
</evidence>
<feature type="transmembrane region" description="Helical" evidence="5">
    <location>
        <begin position="106"/>
        <end position="125"/>
    </location>
</feature>
<feature type="transmembrane region" description="Helical" evidence="5">
    <location>
        <begin position="533"/>
        <end position="556"/>
    </location>
</feature>
<evidence type="ECO:0000256" key="1">
    <source>
        <dbReference type="ARBA" id="ARBA00004141"/>
    </source>
</evidence>
<feature type="transmembrane region" description="Helical" evidence="5">
    <location>
        <begin position="44"/>
        <end position="66"/>
    </location>
</feature>